<name>A0A6A6CYB5_ZASCE</name>
<dbReference type="GO" id="GO:0008168">
    <property type="term" value="F:methyltransferase activity"/>
    <property type="evidence" value="ECO:0007669"/>
    <property type="project" value="TreeGrafter"/>
</dbReference>
<dbReference type="OrthoDB" id="66144at2759"/>
<dbReference type="InterPro" id="IPR050508">
    <property type="entry name" value="Methyltransf_Superfamily"/>
</dbReference>
<proteinExistence type="predicted"/>
<evidence type="ECO:0000313" key="3">
    <source>
        <dbReference type="Proteomes" id="UP000799537"/>
    </source>
</evidence>
<feature type="domain" description="Methyltransferase" evidence="1">
    <location>
        <begin position="69"/>
        <end position="160"/>
    </location>
</feature>
<reference evidence="2" key="1">
    <citation type="journal article" date="2020" name="Stud. Mycol.">
        <title>101 Dothideomycetes genomes: a test case for predicting lifestyles and emergence of pathogens.</title>
        <authorList>
            <person name="Haridas S."/>
            <person name="Albert R."/>
            <person name="Binder M."/>
            <person name="Bloem J."/>
            <person name="Labutti K."/>
            <person name="Salamov A."/>
            <person name="Andreopoulos B."/>
            <person name="Baker S."/>
            <person name="Barry K."/>
            <person name="Bills G."/>
            <person name="Bluhm B."/>
            <person name="Cannon C."/>
            <person name="Castanera R."/>
            <person name="Culley D."/>
            <person name="Daum C."/>
            <person name="Ezra D."/>
            <person name="Gonzalez J."/>
            <person name="Henrissat B."/>
            <person name="Kuo A."/>
            <person name="Liang C."/>
            <person name="Lipzen A."/>
            <person name="Lutzoni F."/>
            <person name="Magnuson J."/>
            <person name="Mondo S."/>
            <person name="Nolan M."/>
            <person name="Ohm R."/>
            <person name="Pangilinan J."/>
            <person name="Park H.-J."/>
            <person name="Ramirez L."/>
            <person name="Alfaro M."/>
            <person name="Sun H."/>
            <person name="Tritt A."/>
            <person name="Yoshinaga Y."/>
            <person name="Zwiers L.-H."/>
            <person name="Turgeon B."/>
            <person name="Goodwin S."/>
            <person name="Spatafora J."/>
            <person name="Crous P."/>
            <person name="Grigoriev I."/>
        </authorList>
    </citation>
    <scope>NUCLEOTIDE SEQUENCE</scope>
    <source>
        <strain evidence="2">ATCC 36951</strain>
    </source>
</reference>
<accession>A0A6A6CYB5</accession>
<protein>
    <recommendedName>
        <fullName evidence="1">Methyltransferase domain-containing protein</fullName>
    </recommendedName>
</protein>
<dbReference type="Proteomes" id="UP000799537">
    <property type="component" value="Unassembled WGS sequence"/>
</dbReference>
<gene>
    <name evidence="2" type="ORF">M409DRAFT_18772</name>
</gene>
<dbReference type="Pfam" id="PF13649">
    <property type="entry name" value="Methyltransf_25"/>
    <property type="match status" value="1"/>
</dbReference>
<sequence>MPQNVTTSSGNNPLIAQIYAAQTPSELQTLYNSWASKYNQDLSEQDYQAPTHVAHAILKHFPGARTAFDAGCGTGLSGLALKASLSGLEVLDGVDLSEGMLEEARGTGVYTSLEPCDLTKPLDDAEDGAYDVVICVGTLTHGHVGPVPALGEFVRVVKEGRGVVAATVLDDIWEGEGFKREVERLEREGMVEVLGRESMPYRRAAGVHARVLVLRKR</sequence>
<dbReference type="EMBL" id="ML993584">
    <property type="protein sequence ID" value="KAF2170799.1"/>
    <property type="molecule type" value="Genomic_DNA"/>
</dbReference>
<evidence type="ECO:0000259" key="1">
    <source>
        <dbReference type="Pfam" id="PF13649"/>
    </source>
</evidence>
<dbReference type="RefSeq" id="XP_033671688.1">
    <property type="nucleotide sequence ID" value="XM_033804641.1"/>
</dbReference>
<dbReference type="Gene3D" id="3.40.50.150">
    <property type="entry name" value="Vaccinia Virus protein VP39"/>
    <property type="match status" value="1"/>
</dbReference>
<evidence type="ECO:0000313" key="2">
    <source>
        <dbReference type="EMBL" id="KAF2170799.1"/>
    </source>
</evidence>
<dbReference type="CDD" id="cd02440">
    <property type="entry name" value="AdoMet_MTases"/>
    <property type="match status" value="1"/>
</dbReference>
<dbReference type="PANTHER" id="PTHR42912">
    <property type="entry name" value="METHYLTRANSFERASE"/>
    <property type="match status" value="1"/>
</dbReference>
<organism evidence="2 3">
    <name type="scientific">Zasmidium cellare ATCC 36951</name>
    <dbReference type="NCBI Taxonomy" id="1080233"/>
    <lineage>
        <taxon>Eukaryota</taxon>
        <taxon>Fungi</taxon>
        <taxon>Dikarya</taxon>
        <taxon>Ascomycota</taxon>
        <taxon>Pezizomycotina</taxon>
        <taxon>Dothideomycetes</taxon>
        <taxon>Dothideomycetidae</taxon>
        <taxon>Mycosphaerellales</taxon>
        <taxon>Mycosphaerellaceae</taxon>
        <taxon>Zasmidium</taxon>
    </lineage>
</organism>
<keyword evidence="3" id="KW-1185">Reference proteome</keyword>
<dbReference type="InterPro" id="IPR041698">
    <property type="entry name" value="Methyltransf_25"/>
</dbReference>
<dbReference type="InterPro" id="IPR029063">
    <property type="entry name" value="SAM-dependent_MTases_sf"/>
</dbReference>
<dbReference type="GeneID" id="54557913"/>
<dbReference type="SUPFAM" id="SSF53335">
    <property type="entry name" value="S-adenosyl-L-methionine-dependent methyltransferases"/>
    <property type="match status" value="1"/>
</dbReference>
<dbReference type="AlphaFoldDB" id="A0A6A6CYB5"/>